<dbReference type="Gene3D" id="3.40.50.300">
    <property type="entry name" value="P-loop containing nucleotide triphosphate hydrolases"/>
    <property type="match status" value="1"/>
</dbReference>
<protein>
    <recommendedName>
        <fullName evidence="2">Sulfotransferase domain-containing protein</fullName>
    </recommendedName>
</protein>
<dbReference type="EMBL" id="UINC01027508">
    <property type="protein sequence ID" value="SVB06864.1"/>
    <property type="molecule type" value="Genomic_DNA"/>
</dbReference>
<dbReference type="AlphaFoldDB" id="A0A382AZS9"/>
<sequence length="215" mass="25103">LGSKLAYKLGPGQIDAKIMAFLNARYFLLKNAYLQEQRFIETNNRITFFMDAIAETFPKAKFIHMIRHPGAFVRSGLRRNYYTGNENDDGRLTPNQQNPVSSEWEDLTQMEKIAWLWNETNAFIEEKKVSLDLDRVLTVHANDLFTEPEKFQAICNFLNHPELERGQIESMIAKPVNKQKQGQVEKWDTWPAGEIELLKKWTPIGKRYGFWSDSE</sequence>
<organism evidence="1">
    <name type="scientific">marine metagenome</name>
    <dbReference type="NCBI Taxonomy" id="408172"/>
    <lineage>
        <taxon>unclassified sequences</taxon>
        <taxon>metagenomes</taxon>
        <taxon>ecological metagenomes</taxon>
    </lineage>
</organism>
<dbReference type="SUPFAM" id="SSF52540">
    <property type="entry name" value="P-loop containing nucleoside triphosphate hydrolases"/>
    <property type="match status" value="1"/>
</dbReference>
<dbReference type="InterPro" id="IPR027417">
    <property type="entry name" value="P-loop_NTPase"/>
</dbReference>
<gene>
    <name evidence="1" type="ORF">METZ01_LOCUS159718</name>
</gene>
<proteinExistence type="predicted"/>
<accession>A0A382AZS9</accession>
<feature type="non-terminal residue" evidence="1">
    <location>
        <position position="1"/>
    </location>
</feature>
<name>A0A382AZS9_9ZZZZ</name>
<evidence type="ECO:0008006" key="2">
    <source>
        <dbReference type="Google" id="ProtNLM"/>
    </source>
</evidence>
<reference evidence="1" key="1">
    <citation type="submission" date="2018-05" db="EMBL/GenBank/DDBJ databases">
        <authorList>
            <person name="Lanie J.A."/>
            <person name="Ng W.-L."/>
            <person name="Kazmierczak K.M."/>
            <person name="Andrzejewski T.M."/>
            <person name="Davidsen T.M."/>
            <person name="Wayne K.J."/>
            <person name="Tettelin H."/>
            <person name="Glass J.I."/>
            <person name="Rusch D."/>
            <person name="Podicherti R."/>
            <person name="Tsui H.-C.T."/>
            <person name="Winkler M.E."/>
        </authorList>
    </citation>
    <scope>NUCLEOTIDE SEQUENCE</scope>
</reference>
<dbReference type="Pfam" id="PF13469">
    <property type="entry name" value="Sulfotransfer_3"/>
    <property type="match status" value="1"/>
</dbReference>
<evidence type="ECO:0000313" key="1">
    <source>
        <dbReference type="EMBL" id="SVB06864.1"/>
    </source>
</evidence>